<protein>
    <submittedName>
        <fullName evidence="1">TonB-dependent receptor</fullName>
    </submittedName>
</protein>
<accession>A0ACB5PRQ8</accession>
<evidence type="ECO:0000313" key="1">
    <source>
        <dbReference type="EMBL" id="GGF65813.1"/>
    </source>
</evidence>
<keyword evidence="1" id="KW-0675">Receptor</keyword>
<proteinExistence type="predicted"/>
<sequence length="810" mass="89328">MKNAVKFLLLVFASLSFKSFAQDSTSLSGTVLDQEHAAVPFVNVTLVKAADTALIVGTVTDVNGGFKLNAPQPGFFRLQVMGLGYMQWTSAAFEVSAEAGGRDFGAIVLAPSTQLLKEVKVQAMKPTVVQLADRTVVNVEGTALAAGNTAFDVLARAPGVFVDQDGSIQLNGKAGVQIMLDGKRVYLTGKELQTVLQSMPAEQVRTLELISNPSARFDAEGTAGVINLTLKKNQQAGLNGSVYAGAQYNGRAGYSGGGTLNVKHGAWNSFGSLDMAQRPNLHTIAANRTFDASGPGVQFRQDSRQTGTRKTPSLRVGTDYDFNAKHNVGVTANVVLADESNVFRTETLLGADADTSRQQVEARNTLNNRLTSGTFNLHYLGKLDTLGTTLSADADYVTLTDDTRSTFLNRYLPVNAVEEGRTQTLASDNPVNYDIYAAKMDYTKALGGNSELELGGKISQVRSDNELAFYTNSASERILDITRSNHFVYRENIVAGYTNFSTSLGDKWKLQAGLRAEQTRSKGNSRTLGTTTARRYLDLFPSMFVQQNVSKEYQVSYQYSRRISRPRYEDLNPFVFFLDPYTFAQGNPQLRPQYTNSWQVSQTLKSTYNLTLGFARTADYIAEIPTQNAQDTLTLMQQRNVDRFDQLNGTLSVPVKLGSKWQMNNVLSVAYQHFQTELQGQKVNNRQLHYFLQSSQQVQLPGQLKLEVSGMYLGPQAYGIYQVKPIWWVDAGLKRSFLGDKLDVSLNVVDIFRSRQLRGSFQTASNRTAFDVYRGTQSVGLQVRYSFSKGAAFKAKTRTTNLDELNRAKD</sequence>
<keyword evidence="2" id="KW-1185">Reference proteome</keyword>
<comment type="caution">
    <text evidence="1">The sequence shown here is derived from an EMBL/GenBank/DDBJ whole genome shotgun (WGS) entry which is preliminary data.</text>
</comment>
<name>A0ACB5PRQ8_9BACT</name>
<organism evidence="1 2">
    <name type="scientific">Hymenobacter qilianensis</name>
    <dbReference type="NCBI Taxonomy" id="1385715"/>
    <lineage>
        <taxon>Bacteria</taxon>
        <taxon>Pseudomonadati</taxon>
        <taxon>Bacteroidota</taxon>
        <taxon>Cytophagia</taxon>
        <taxon>Cytophagales</taxon>
        <taxon>Hymenobacteraceae</taxon>
        <taxon>Hymenobacter</taxon>
    </lineage>
</organism>
<reference evidence="1 2" key="1">
    <citation type="journal article" date="2019" name="Int. J. Syst. Evol. Microbiol.">
        <title>The Global Catalogue of Microorganisms (GCM) 10K type strain sequencing project: providing services to taxonomists for standard genome sequencing and annotation.</title>
        <authorList>
            <consortium name="The Broad Institute Genomics Platform"/>
            <consortium name="The Broad Institute Genome Sequencing Center for Infectious Disease"/>
            <person name="Wu L."/>
            <person name="Ma J."/>
        </authorList>
    </citation>
    <scope>NUCLEOTIDE SEQUENCE [LARGE SCALE GENOMIC DNA]</scope>
    <source>
        <strain evidence="1 2">CGMCC 1.12720</strain>
    </source>
</reference>
<evidence type="ECO:0000313" key="2">
    <source>
        <dbReference type="Proteomes" id="UP000605392"/>
    </source>
</evidence>
<gene>
    <name evidence="1" type="ORF">GCM10011375_21010</name>
</gene>
<dbReference type="Proteomes" id="UP000605392">
    <property type="component" value="Unassembled WGS sequence"/>
</dbReference>
<dbReference type="EMBL" id="BMFN01000002">
    <property type="protein sequence ID" value="GGF65813.1"/>
    <property type="molecule type" value="Genomic_DNA"/>
</dbReference>